<proteinExistence type="predicted"/>
<dbReference type="Gene3D" id="3.40.50.300">
    <property type="entry name" value="P-loop containing nucleotide triphosphate hydrolases"/>
    <property type="match status" value="1"/>
</dbReference>
<dbReference type="InterPro" id="IPR050334">
    <property type="entry name" value="Molybdenum_import_ModC"/>
</dbReference>
<dbReference type="GO" id="GO:0005524">
    <property type="term" value="F:ATP binding"/>
    <property type="evidence" value="ECO:0007669"/>
    <property type="project" value="UniProtKB-KW"/>
</dbReference>
<dbReference type="PROSITE" id="PS00211">
    <property type="entry name" value="ABC_TRANSPORTER_1"/>
    <property type="match status" value="1"/>
</dbReference>
<dbReference type="GO" id="GO:0016887">
    <property type="term" value="F:ATP hydrolysis activity"/>
    <property type="evidence" value="ECO:0007669"/>
    <property type="project" value="InterPro"/>
</dbReference>
<organism evidence="4">
    <name type="scientific">uncultured Thermomicrobiales bacterium</name>
    <dbReference type="NCBI Taxonomy" id="1645740"/>
    <lineage>
        <taxon>Bacteria</taxon>
        <taxon>Pseudomonadati</taxon>
        <taxon>Thermomicrobiota</taxon>
        <taxon>Thermomicrobia</taxon>
        <taxon>Thermomicrobiales</taxon>
        <taxon>environmental samples</taxon>
    </lineage>
</organism>
<gene>
    <name evidence="4" type="ORF">AVDCRST_MAG73-4193</name>
</gene>
<dbReference type="SMART" id="SM00382">
    <property type="entry name" value="AAA"/>
    <property type="match status" value="1"/>
</dbReference>
<dbReference type="AlphaFoldDB" id="A0A6J4V1A5"/>
<accession>A0A6J4V1A5</accession>
<dbReference type="PROSITE" id="PS50893">
    <property type="entry name" value="ABC_TRANSPORTER_2"/>
    <property type="match status" value="1"/>
</dbReference>
<dbReference type="Pfam" id="PF00005">
    <property type="entry name" value="ABC_tran"/>
    <property type="match status" value="1"/>
</dbReference>
<evidence type="ECO:0000313" key="4">
    <source>
        <dbReference type="EMBL" id="CAA9566151.1"/>
    </source>
</evidence>
<dbReference type="InterPro" id="IPR017871">
    <property type="entry name" value="ABC_transporter-like_CS"/>
</dbReference>
<reference evidence="4" key="1">
    <citation type="submission" date="2020-02" db="EMBL/GenBank/DDBJ databases">
        <authorList>
            <person name="Meier V. D."/>
        </authorList>
    </citation>
    <scope>NUCLEOTIDE SEQUENCE</scope>
    <source>
        <strain evidence="4">AVDCRST_MAG73</strain>
    </source>
</reference>
<sequence length="271" mass="28587">MGSTETVVVEIAGASVWTADGAWLLRDVCWTVRPGEQWALLGPNGSGKTTLLSLAGAVRHPSAGTVRVLGGRLGEVSVWALRERIGIVDPGLRTPDWLAVEDVVLTGATGTIQPRWDRYGDAERAKATRLLGLLGCGGLIGRELKTCSQGERQRVRIARALMPDPALLLLDEPATGLDLPAREALLSALATLAREHLALATVLVSHHLEELPATTTHALLLRGGRSLASGPADQTLVSEIVSDCFGLPVAVDRIAGRWSARAAAGWDGSGR</sequence>
<dbReference type="PANTHER" id="PTHR43514">
    <property type="entry name" value="ABC TRANSPORTER I FAMILY MEMBER 10"/>
    <property type="match status" value="1"/>
</dbReference>
<keyword evidence="2 4" id="KW-0067">ATP-binding</keyword>
<dbReference type="InterPro" id="IPR003439">
    <property type="entry name" value="ABC_transporter-like_ATP-bd"/>
</dbReference>
<dbReference type="SUPFAM" id="SSF52540">
    <property type="entry name" value="P-loop containing nucleoside triphosphate hydrolases"/>
    <property type="match status" value="1"/>
</dbReference>
<protein>
    <submittedName>
        <fullName evidence="4">ABC transporter, ATP-binding protein</fullName>
    </submittedName>
</protein>
<evidence type="ECO:0000256" key="1">
    <source>
        <dbReference type="ARBA" id="ARBA00022741"/>
    </source>
</evidence>
<dbReference type="PANTHER" id="PTHR43514:SF4">
    <property type="entry name" value="ABC TRANSPORTER I FAMILY MEMBER 10"/>
    <property type="match status" value="1"/>
</dbReference>
<dbReference type="EMBL" id="CADCWE010000269">
    <property type="protein sequence ID" value="CAA9566151.1"/>
    <property type="molecule type" value="Genomic_DNA"/>
</dbReference>
<feature type="domain" description="ABC transporter" evidence="3">
    <location>
        <begin position="9"/>
        <end position="248"/>
    </location>
</feature>
<evidence type="ECO:0000259" key="3">
    <source>
        <dbReference type="PROSITE" id="PS50893"/>
    </source>
</evidence>
<dbReference type="InterPro" id="IPR027417">
    <property type="entry name" value="P-loop_NTPase"/>
</dbReference>
<keyword evidence="1" id="KW-0547">Nucleotide-binding</keyword>
<dbReference type="InterPro" id="IPR003593">
    <property type="entry name" value="AAA+_ATPase"/>
</dbReference>
<evidence type="ECO:0000256" key="2">
    <source>
        <dbReference type="ARBA" id="ARBA00022840"/>
    </source>
</evidence>
<name>A0A6J4V1A5_9BACT</name>